<organism evidence="1 2">
    <name type="scientific">Sorghum bicolor</name>
    <name type="common">Sorghum</name>
    <name type="synonym">Sorghum vulgare</name>
    <dbReference type="NCBI Taxonomy" id="4558"/>
    <lineage>
        <taxon>Eukaryota</taxon>
        <taxon>Viridiplantae</taxon>
        <taxon>Streptophyta</taxon>
        <taxon>Embryophyta</taxon>
        <taxon>Tracheophyta</taxon>
        <taxon>Spermatophyta</taxon>
        <taxon>Magnoliopsida</taxon>
        <taxon>Liliopsida</taxon>
        <taxon>Poales</taxon>
        <taxon>Poaceae</taxon>
        <taxon>PACMAD clade</taxon>
        <taxon>Panicoideae</taxon>
        <taxon>Andropogonodae</taxon>
        <taxon>Andropogoneae</taxon>
        <taxon>Sorghinae</taxon>
        <taxon>Sorghum</taxon>
    </lineage>
</organism>
<proteinExistence type="predicted"/>
<gene>
    <name evidence="1" type="ORF">SORBI_3004G109750</name>
</gene>
<dbReference type="Proteomes" id="UP000000768">
    <property type="component" value="Chromosome 4"/>
</dbReference>
<keyword evidence="2" id="KW-1185">Reference proteome</keyword>
<dbReference type="EMBL" id="CM000763">
    <property type="protein sequence ID" value="OQU84707.1"/>
    <property type="molecule type" value="Genomic_DNA"/>
</dbReference>
<reference evidence="2" key="2">
    <citation type="journal article" date="2018" name="Plant J.">
        <title>The Sorghum bicolor reference genome: improved assembly, gene annotations, a transcriptome atlas, and signatures of genome organization.</title>
        <authorList>
            <person name="McCormick R.F."/>
            <person name="Truong S.K."/>
            <person name="Sreedasyam A."/>
            <person name="Jenkins J."/>
            <person name="Shu S."/>
            <person name="Sims D."/>
            <person name="Kennedy M."/>
            <person name="Amirebrahimi M."/>
            <person name="Weers B.D."/>
            <person name="McKinley B."/>
            <person name="Mattison A."/>
            <person name="Morishige D.T."/>
            <person name="Grimwood J."/>
            <person name="Schmutz J."/>
            <person name="Mullet J.E."/>
        </authorList>
    </citation>
    <scope>NUCLEOTIDE SEQUENCE [LARGE SCALE GENOMIC DNA]</scope>
    <source>
        <strain evidence="2">cv. BTx623</strain>
    </source>
</reference>
<name>A0A1Z5RM04_SORBI</name>
<dbReference type="InParanoid" id="A0A1Z5RM04"/>
<evidence type="ECO:0000313" key="2">
    <source>
        <dbReference type="Proteomes" id="UP000000768"/>
    </source>
</evidence>
<protein>
    <submittedName>
        <fullName evidence="1">Uncharacterized protein</fullName>
    </submittedName>
</protein>
<reference evidence="1 2" key="1">
    <citation type="journal article" date="2009" name="Nature">
        <title>The Sorghum bicolor genome and the diversification of grasses.</title>
        <authorList>
            <person name="Paterson A.H."/>
            <person name="Bowers J.E."/>
            <person name="Bruggmann R."/>
            <person name="Dubchak I."/>
            <person name="Grimwood J."/>
            <person name="Gundlach H."/>
            <person name="Haberer G."/>
            <person name="Hellsten U."/>
            <person name="Mitros T."/>
            <person name="Poliakov A."/>
            <person name="Schmutz J."/>
            <person name="Spannagl M."/>
            <person name="Tang H."/>
            <person name="Wang X."/>
            <person name="Wicker T."/>
            <person name="Bharti A.K."/>
            <person name="Chapman J."/>
            <person name="Feltus F.A."/>
            <person name="Gowik U."/>
            <person name="Grigoriev I.V."/>
            <person name="Lyons E."/>
            <person name="Maher C.A."/>
            <person name="Martis M."/>
            <person name="Narechania A."/>
            <person name="Otillar R.P."/>
            <person name="Penning B.W."/>
            <person name="Salamov A.A."/>
            <person name="Wang Y."/>
            <person name="Zhang L."/>
            <person name="Carpita N.C."/>
            <person name="Freeling M."/>
            <person name="Gingle A.R."/>
            <person name="Hash C.T."/>
            <person name="Keller B."/>
            <person name="Klein P."/>
            <person name="Kresovich S."/>
            <person name="McCann M.C."/>
            <person name="Ming R."/>
            <person name="Peterson D.G."/>
            <person name="Mehboob-ur-Rahman"/>
            <person name="Ware D."/>
            <person name="Westhoff P."/>
            <person name="Mayer K.F."/>
            <person name="Messing J."/>
            <person name="Rokhsar D.S."/>
        </authorList>
    </citation>
    <scope>NUCLEOTIDE SEQUENCE [LARGE SCALE GENOMIC DNA]</scope>
    <source>
        <strain evidence="2">cv. BTx623</strain>
    </source>
</reference>
<dbReference type="Gramene" id="OQU84707">
    <property type="protein sequence ID" value="OQU84707"/>
    <property type="gene ID" value="SORBI_3004G109750"/>
</dbReference>
<evidence type="ECO:0000313" key="1">
    <source>
        <dbReference type="EMBL" id="OQU84707.1"/>
    </source>
</evidence>
<dbReference type="AlphaFoldDB" id="A0A1Z5RM04"/>
<sequence>MLLAENGAYFLGPTTSAHNTVFPGCSRRLKRIWIFALLYLRIYPLLDFASYSCYAFPVDPPSSLDFVKVLCSSLRIELTSCTKC</sequence>
<accession>A0A1Z5RM04</accession>